<dbReference type="Pfam" id="PF12833">
    <property type="entry name" value="HTH_18"/>
    <property type="match status" value="1"/>
</dbReference>
<dbReference type="OrthoDB" id="4601794at2"/>
<dbReference type="InterPro" id="IPR018062">
    <property type="entry name" value="HTH_AraC-typ_CS"/>
</dbReference>
<evidence type="ECO:0000259" key="4">
    <source>
        <dbReference type="PROSITE" id="PS01124"/>
    </source>
</evidence>
<evidence type="ECO:0000256" key="1">
    <source>
        <dbReference type="ARBA" id="ARBA00023015"/>
    </source>
</evidence>
<dbReference type="PROSITE" id="PS00041">
    <property type="entry name" value="HTH_ARAC_FAMILY_1"/>
    <property type="match status" value="1"/>
</dbReference>
<reference evidence="5" key="3">
    <citation type="submission" date="2022-12" db="EMBL/GenBank/DDBJ databases">
        <authorList>
            <person name="Sun Q."/>
            <person name="Zhou Y."/>
        </authorList>
    </citation>
    <scope>NUCLEOTIDE SEQUENCE</scope>
    <source>
        <strain evidence="5">CGMCC 1.15034</strain>
    </source>
</reference>
<keyword evidence="7" id="KW-1185">Reference proteome</keyword>
<dbReference type="Proteomes" id="UP000625079">
    <property type="component" value="Unassembled WGS sequence"/>
</dbReference>
<dbReference type="InterPro" id="IPR050204">
    <property type="entry name" value="AraC_XylS_family_regulators"/>
</dbReference>
<dbReference type="PANTHER" id="PTHR46796">
    <property type="entry name" value="HTH-TYPE TRANSCRIPTIONAL ACTIVATOR RHAS-RELATED"/>
    <property type="match status" value="1"/>
</dbReference>
<dbReference type="InterPro" id="IPR018060">
    <property type="entry name" value="HTH_AraC"/>
</dbReference>
<keyword evidence="1" id="KW-0805">Transcription regulation</keyword>
<dbReference type="EMBL" id="BMHC01000014">
    <property type="protein sequence ID" value="GGI29408.1"/>
    <property type="molecule type" value="Genomic_DNA"/>
</dbReference>
<reference evidence="6 7" key="2">
    <citation type="submission" date="2018-06" db="EMBL/GenBank/DDBJ databases">
        <title>Comparative genomics of rhizobia nodulating Arachis hypogaea in China.</title>
        <authorList>
            <person name="Li Y."/>
        </authorList>
    </citation>
    <scope>NUCLEOTIDE SEQUENCE [LARGE SCALE GENOMIC DNA]</scope>
    <source>
        <strain evidence="6 7">CCBAU 51658</strain>
    </source>
</reference>
<evidence type="ECO:0000313" key="7">
    <source>
        <dbReference type="Proteomes" id="UP000593880"/>
    </source>
</evidence>
<feature type="domain" description="HTH araC/xylS-type" evidence="4">
    <location>
        <begin position="97"/>
        <end position="198"/>
    </location>
</feature>
<dbReference type="InterPro" id="IPR020449">
    <property type="entry name" value="Tscrpt_reg_AraC-type_HTH"/>
</dbReference>
<accession>A0A410V4T5</accession>
<dbReference type="PANTHER" id="PTHR46796:SF6">
    <property type="entry name" value="ARAC SUBFAMILY"/>
    <property type="match status" value="1"/>
</dbReference>
<keyword evidence="3" id="KW-0804">Transcription</keyword>
<evidence type="ECO:0000313" key="6">
    <source>
        <dbReference type="EMBL" id="QOZ59770.1"/>
    </source>
</evidence>
<name>A0A410V4T5_9BRAD</name>
<organism evidence="5 8">
    <name type="scientific">Bradyrhizobium guangdongense</name>
    <dbReference type="NCBI Taxonomy" id="1325090"/>
    <lineage>
        <taxon>Bacteria</taxon>
        <taxon>Pseudomonadati</taxon>
        <taxon>Pseudomonadota</taxon>
        <taxon>Alphaproteobacteria</taxon>
        <taxon>Hyphomicrobiales</taxon>
        <taxon>Nitrobacteraceae</taxon>
        <taxon>Bradyrhizobium</taxon>
    </lineage>
</organism>
<dbReference type="PRINTS" id="PR00032">
    <property type="entry name" value="HTHARAC"/>
</dbReference>
<keyword evidence="2" id="KW-0238">DNA-binding</keyword>
<evidence type="ECO:0000313" key="8">
    <source>
        <dbReference type="Proteomes" id="UP000625079"/>
    </source>
</evidence>
<evidence type="ECO:0000256" key="3">
    <source>
        <dbReference type="ARBA" id="ARBA00023163"/>
    </source>
</evidence>
<dbReference type="Proteomes" id="UP000593880">
    <property type="component" value="Chromosome"/>
</dbReference>
<dbReference type="PROSITE" id="PS01124">
    <property type="entry name" value="HTH_ARAC_FAMILY_2"/>
    <property type="match status" value="1"/>
</dbReference>
<dbReference type="SUPFAM" id="SSF46689">
    <property type="entry name" value="Homeodomain-like"/>
    <property type="match status" value="1"/>
</dbReference>
<dbReference type="SMART" id="SM00342">
    <property type="entry name" value="HTH_ARAC"/>
    <property type="match status" value="1"/>
</dbReference>
<protein>
    <recommendedName>
        <fullName evidence="4">HTH araC/xylS-type domain-containing protein</fullName>
    </recommendedName>
</protein>
<dbReference type="RefSeq" id="WP_128965379.1">
    <property type="nucleotide sequence ID" value="NZ_BMHC01000014.1"/>
</dbReference>
<dbReference type="GO" id="GO:0003700">
    <property type="term" value="F:DNA-binding transcription factor activity"/>
    <property type="evidence" value="ECO:0007669"/>
    <property type="project" value="InterPro"/>
</dbReference>
<dbReference type="Gene3D" id="1.10.10.60">
    <property type="entry name" value="Homeodomain-like"/>
    <property type="match status" value="1"/>
</dbReference>
<reference evidence="5" key="1">
    <citation type="journal article" date="2014" name="Int. J. Syst. Evol. Microbiol.">
        <title>Complete genome sequence of Corynebacterium casei LMG S-19264T (=DSM 44701T), isolated from a smear-ripened cheese.</title>
        <authorList>
            <consortium name="US DOE Joint Genome Institute (JGI-PGF)"/>
            <person name="Walter F."/>
            <person name="Albersmeier A."/>
            <person name="Kalinowski J."/>
            <person name="Ruckert C."/>
        </authorList>
    </citation>
    <scope>NUCLEOTIDE SEQUENCE</scope>
    <source>
        <strain evidence="5">CGMCC 1.15034</strain>
    </source>
</reference>
<dbReference type="InterPro" id="IPR009057">
    <property type="entry name" value="Homeodomain-like_sf"/>
</dbReference>
<sequence length="203" mass="22518">MHNLGKFLTIVLPRPRLSGLVKDLDSAYARQIPAENAALRLLIRYVDTLHQDVAFTDAAFAQVVANHIIDLSALAIGAGEDVAYEARHGGVAAARLQAIKTDIRSNLGDHALSPAKIAAQHGLTPRYLHKLFEREGMSFSEFVLARRLERALEMLKDPHFAGYTVSTIAFDCGFSDLSYFNRTFRRAYGATPTDIRAATFRMR</sequence>
<evidence type="ECO:0000313" key="5">
    <source>
        <dbReference type="EMBL" id="GGI29408.1"/>
    </source>
</evidence>
<dbReference type="EMBL" id="CP030057">
    <property type="protein sequence ID" value="QOZ59770.1"/>
    <property type="molecule type" value="Genomic_DNA"/>
</dbReference>
<evidence type="ECO:0000256" key="2">
    <source>
        <dbReference type="ARBA" id="ARBA00023125"/>
    </source>
</evidence>
<gene>
    <name evidence="5" type="ORF">GCM10010987_54270</name>
    <name evidence="6" type="ORF">XH86_14305</name>
</gene>
<proteinExistence type="predicted"/>
<dbReference type="AlphaFoldDB" id="A0A410V4T5"/>
<dbReference type="GO" id="GO:0043565">
    <property type="term" value="F:sequence-specific DNA binding"/>
    <property type="evidence" value="ECO:0007669"/>
    <property type="project" value="InterPro"/>
</dbReference>